<accession>A0A653DBB1</accession>
<dbReference type="Pfam" id="PF00135">
    <property type="entry name" value="COesterase"/>
    <property type="match status" value="1"/>
</dbReference>
<feature type="non-terminal residue" evidence="8">
    <location>
        <position position="469"/>
    </location>
</feature>
<dbReference type="Gene3D" id="3.40.50.1820">
    <property type="entry name" value="alpha/beta hydrolase"/>
    <property type="match status" value="1"/>
</dbReference>
<evidence type="ECO:0000256" key="2">
    <source>
        <dbReference type="ARBA" id="ARBA00022487"/>
    </source>
</evidence>
<feature type="domain" description="Carboxylesterase type B" evidence="7">
    <location>
        <begin position="6"/>
        <end position="421"/>
    </location>
</feature>
<dbReference type="SUPFAM" id="SSF53474">
    <property type="entry name" value="alpha/beta-Hydrolases"/>
    <property type="match status" value="1"/>
</dbReference>
<keyword evidence="3 6" id="KW-0378">Hydrolase</keyword>
<dbReference type="InterPro" id="IPR002018">
    <property type="entry name" value="CarbesteraseB"/>
</dbReference>
<evidence type="ECO:0000313" key="9">
    <source>
        <dbReference type="Proteomes" id="UP000410492"/>
    </source>
</evidence>
<keyword evidence="5" id="KW-0325">Glycoprotein</keyword>
<dbReference type="PANTHER" id="PTHR43142">
    <property type="entry name" value="CARBOXYLIC ESTER HYDROLASE"/>
    <property type="match status" value="1"/>
</dbReference>
<dbReference type="OrthoDB" id="19653at2759"/>
<dbReference type="EMBL" id="CAACVG010010850">
    <property type="protein sequence ID" value="VEN56831.1"/>
    <property type="molecule type" value="Genomic_DNA"/>
</dbReference>
<evidence type="ECO:0000313" key="8">
    <source>
        <dbReference type="EMBL" id="VEN56831.1"/>
    </source>
</evidence>
<dbReference type="GO" id="GO:0052689">
    <property type="term" value="F:carboxylic ester hydrolase activity"/>
    <property type="evidence" value="ECO:0007669"/>
    <property type="project" value="UniProtKB-KW"/>
</dbReference>
<organism evidence="8 9">
    <name type="scientific">Callosobruchus maculatus</name>
    <name type="common">Southern cowpea weevil</name>
    <name type="synonym">Pulse bruchid</name>
    <dbReference type="NCBI Taxonomy" id="64391"/>
    <lineage>
        <taxon>Eukaryota</taxon>
        <taxon>Metazoa</taxon>
        <taxon>Ecdysozoa</taxon>
        <taxon>Arthropoda</taxon>
        <taxon>Hexapoda</taxon>
        <taxon>Insecta</taxon>
        <taxon>Pterygota</taxon>
        <taxon>Neoptera</taxon>
        <taxon>Endopterygota</taxon>
        <taxon>Coleoptera</taxon>
        <taxon>Polyphaga</taxon>
        <taxon>Cucujiformia</taxon>
        <taxon>Chrysomeloidea</taxon>
        <taxon>Chrysomelidae</taxon>
        <taxon>Bruchinae</taxon>
        <taxon>Bruchini</taxon>
        <taxon>Callosobruchus</taxon>
    </lineage>
</organism>
<dbReference type="AlphaFoldDB" id="A0A653DBB1"/>
<evidence type="ECO:0000256" key="3">
    <source>
        <dbReference type="ARBA" id="ARBA00022801"/>
    </source>
</evidence>
<dbReference type="PANTHER" id="PTHR43142:SF1">
    <property type="entry name" value="CARBOXYLIC ESTER HYDROLASE"/>
    <property type="match status" value="1"/>
</dbReference>
<dbReference type="PROSITE" id="PS00122">
    <property type="entry name" value="CARBOXYLESTERASE_B_1"/>
    <property type="match status" value="1"/>
</dbReference>
<keyword evidence="4" id="KW-1015">Disulfide bond</keyword>
<reference evidence="8 9" key="1">
    <citation type="submission" date="2019-01" db="EMBL/GenBank/DDBJ databases">
        <authorList>
            <person name="Sayadi A."/>
        </authorList>
    </citation>
    <scope>NUCLEOTIDE SEQUENCE [LARGE SCALE GENOMIC DNA]</scope>
</reference>
<dbReference type="InterPro" id="IPR019826">
    <property type="entry name" value="Carboxylesterase_B_AS"/>
</dbReference>
<dbReference type="InterPro" id="IPR029058">
    <property type="entry name" value="AB_hydrolase_fold"/>
</dbReference>
<evidence type="ECO:0000256" key="1">
    <source>
        <dbReference type="ARBA" id="ARBA00005964"/>
    </source>
</evidence>
<proteinExistence type="inferred from homology"/>
<evidence type="ECO:0000256" key="5">
    <source>
        <dbReference type="ARBA" id="ARBA00023180"/>
    </source>
</evidence>
<evidence type="ECO:0000259" key="7">
    <source>
        <dbReference type="Pfam" id="PF00135"/>
    </source>
</evidence>
<protein>
    <recommendedName>
        <fullName evidence="6">Carboxylic ester hydrolase</fullName>
        <ecNumber evidence="6">3.1.1.-</ecNumber>
    </recommendedName>
</protein>
<dbReference type="EC" id="3.1.1.-" evidence="6"/>
<gene>
    <name evidence="8" type="ORF">CALMAC_LOCUS15623</name>
</gene>
<keyword evidence="2" id="KW-0719">Serine esterase</keyword>
<keyword evidence="9" id="KW-1185">Reference proteome</keyword>
<evidence type="ECO:0000256" key="4">
    <source>
        <dbReference type="ARBA" id="ARBA00023157"/>
    </source>
</evidence>
<name>A0A653DBB1_CALMS</name>
<comment type="similarity">
    <text evidence="1 6">Belongs to the type-B carboxylesterase/lipase family.</text>
</comment>
<dbReference type="Proteomes" id="UP000410492">
    <property type="component" value="Unassembled WGS sequence"/>
</dbReference>
<evidence type="ECO:0000256" key="6">
    <source>
        <dbReference type="RuleBase" id="RU361235"/>
    </source>
</evidence>
<sequence>MGKAIEVTIADGTLRGKQGKDYHDGLFYSFLGIPYAKPPIGERRFKAPEPVEPWKGVKDATKRGAECPQFMAVTFGNEDNCLNLNVFTKELGQGLKKPVMVFVHGGGFVSGSNRPDMLYGPQFLMTEDIVLVTINYRLGLLGFLSLKDRSLNVPGNAGMKDQVMALRWVQRNIQYFGGDPDNVTIFGESAGSASVHFLVVSPLTKGLFHKAICQSGCVLNPWATGKPNAAEVAKAMGYRSDADESYILKKMKNASVGTIMRGQNKFQFNFNPNYIRPTSIVVEYPNEGAFLTQHPLDILKAGAQNQVPMIMGYNSLEGLFFEMLGRMSKFEYNRLPMSLESDVPNNCDVDASDTKLVAKVASDIKKFYYKDEKISKANKPIRYLINNDTVFMYGIQKSIQLHKKTSSKPIYAYRMSIESNLNVCKMFAQTKSPRMFSFLMGLSMITGLCPDLIVCGCTRPGLNGRAGQS</sequence>